<keyword evidence="7" id="KW-0539">Nucleus</keyword>
<keyword evidence="3" id="KW-0507">mRNA processing</keyword>
<organism evidence="11 12">
    <name type="scientific">Beauveria asiatica</name>
    <dbReference type="NCBI Taxonomy" id="1069075"/>
    <lineage>
        <taxon>Eukaryota</taxon>
        <taxon>Fungi</taxon>
        <taxon>Dikarya</taxon>
        <taxon>Ascomycota</taxon>
        <taxon>Pezizomycotina</taxon>
        <taxon>Sordariomycetes</taxon>
        <taxon>Hypocreomycetidae</taxon>
        <taxon>Hypocreales</taxon>
        <taxon>Cordycipitaceae</taxon>
        <taxon>Beauveria</taxon>
    </lineage>
</organism>
<dbReference type="InterPro" id="IPR002687">
    <property type="entry name" value="Nop_dom"/>
</dbReference>
<evidence type="ECO:0000259" key="10">
    <source>
        <dbReference type="PROSITE" id="PS51358"/>
    </source>
</evidence>
<evidence type="ECO:0000256" key="7">
    <source>
        <dbReference type="ARBA" id="ARBA00023242"/>
    </source>
</evidence>
<dbReference type="FunFam" id="1.10.246.90:FF:000002">
    <property type="entry name" value="U4/U6 small nuclear ribonucleoprotein Prp31"/>
    <property type="match status" value="1"/>
</dbReference>
<keyword evidence="12" id="KW-1185">Reference proteome</keyword>
<evidence type="ECO:0000256" key="5">
    <source>
        <dbReference type="ARBA" id="ARBA00022884"/>
    </source>
</evidence>
<feature type="compositionally biased region" description="Basic residues" evidence="9">
    <location>
        <begin position="377"/>
        <end position="387"/>
    </location>
</feature>
<evidence type="ECO:0000256" key="2">
    <source>
        <dbReference type="ARBA" id="ARBA00005572"/>
    </source>
</evidence>
<dbReference type="GO" id="GO:0003723">
    <property type="term" value="F:RNA binding"/>
    <property type="evidence" value="ECO:0007669"/>
    <property type="project" value="UniProtKB-KW"/>
</dbReference>
<evidence type="ECO:0000256" key="9">
    <source>
        <dbReference type="SAM" id="MobiDB-lite"/>
    </source>
</evidence>
<comment type="subcellular location">
    <subcellularLocation>
        <location evidence="1">Nucleus</location>
    </subcellularLocation>
</comment>
<feature type="region of interest" description="Disordered" evidence="9">
    <location>
        <begin position="1"/>
        <end position="35"/>
    </location>
</feature>
<keyword evidence="5" id="KW-0694">RNA-binding</keyword>
<evidence type="ECO:0000256" key="6">
    <source>
        <dbReference type="ARBA" id="ARBA00023187"/>
    </source>
</evidence>
<dbReference type="PANTHER" id="PTHR13904:SF0">
    <property type="entry name" value="U4_U6 SMALL NUCLEAR RIBONUCLEOPROTEIN PRP31"/>
    <property type="match status" value="1"/>
</dbReference>
<evidence type="ECO:0000313" key="12">
    <source>
        <dbReference type="Proteomes" id="UP001397290"/>
    </source>
</evidence>
<dbReference type="Proteomes" id="UP001397290">
    <property type="component" value="Unassembled WGS sequence"/>
</dbReference>
<name>A0AAW0RSS8_9HYPO</name>
<dbReference type="SMART" id="SM00931">
    <property type="entry name" value="NOSIC"/>
    <property type="match status" value="1"/>
</dbReference>
<feature type="region of interest" description="Disordered" evidence="9">
    <location>
        <begin position="538"/>
        <end position="580"/>
    </location>
</feature>
<keyword evidence="8" id="KW-0687">Ribonucleoprotein</keyword>
<evidence type="ECO:0000256" key="3">
    <source>
        <dbReference type="ARBA" id="ARBA00022664"/>
    </source>
</evidence>
<dbReference type="GO" id="GO:0005687">
    <property type="term" value="C:U4 snRNP"/>
    <property type="evidence" value="ECO:0007669"/>
    <property type="project" value="TreeGrafter"/>
</dbReference>
<dbReference type="Pfam" id="PF09785">
    <property type="entry name" value="Prp31_C"/>
    <property type="match status" value="1"/>
</dbReference>
<comment type="caution">
    <text evidence="11">The sequence shown here is derived from an EMBL/GenBank/DDBJ whole genome shotgun (WGS) entry which is preliminary data.</text>
</comment>
<dbReference type="PANTHER" id="PTHR13904">
    <property type="entry name" value="PRE-MRNA SPLICING FACTOR PRP31"/>
    <property type="match status" value="1"/>
</dbReference>
<dbReference type="Gene3D" id="1.10.287.4070">
    <property type="match status" value="1"/>
</dbReference>
<evidence type="ECO:0000256" key="1">
    <source>
        <dbReference type="ARBA" id="ARBA00004123"/>
    </source>
</evidence>
<dbReference type="GO" id="GO:0046540">
    <property type="term" value="C:U4/U6 x U5 tri-snRNP complex"/>
    <property type="evidence" value="ECO:0007669"/>
    <property type="project" value="InterPro"/>
</dbReference>
<feature type="compositionally biased region" description="Polar residues" evidence="9">
    <location>
        <begin position="540"/>
        <end position="553"/>
    </location>
</feature>
<dbReference type="InterPro" id="IPR042239">
    <property type="entry name" value="Nop_C"/>
</dbReference>
<dbReference type="AlphaFoldDB" id="A0AAW0RSS8"/>
<dbReference type="InterPro" id="IPR036070">
    <property type="entry name" value="Nop_dom_sf"/>
</dbReference>
<evidence type="ECO:0000256" key="4">
    <source>
        <dbReference type="ARBA" id="ARBA00022728"/>
    </source>
</evidence>
<dbReference type="Pfam" id="PF01798">
    <property type="entry name" value="Nop"/>
    <property type="match status" value="1"/>
</dbReference>
<dbReference type="InterPro" id="IPR019175">
    <property type="entry name" value="Prp31_C"/>
</dbReference>
<sequence length="580" mass="61609">MSTVADELLNDFGSSGDEAEEVENGLQTTAADGMHVDVGEEQAEEDGEEASKARIEKMQFGAVKDVRSVASLMATLEPILEKIKQYQSQPATQAGIGNIEDHPEYHLLTQSNSLSTQIDGEVALVHKFIRDHYSTRFPELERLVTTPLEYAKVVSIMGNCPMDSESIKALQTSTDNPLGMGLKAVLDGPSLMIVTVEATTSKGEEMTPDELARVRQACEMMIALHAAKTSLTEYVQSRMNIFAPNLTALIGSLTAAQLLNAAGGLTGLSKTPACNLPSWGSKKRQAGLATNIGVRQQGFLYNSEIIRGIPSDLKKQAMRIVAAKLVLAARVDRIHSSPDGSTGDDLKSKCLERLEKLTEPPPNKGGRALPVPDDKPSRKRGGRRARKAKEALAMTELRQAQNRMAFGKEEREVGYGTGSGTVGLGMIGQANDGRIRGMQVDQRTRAKLSAKNKGWGAASTVGGGAASSISGFGQTNGMDLRGKGLRTSGVGSTVSGGGGAGTASSLAFTPVQGLELVDPKKQAELSKKRKAEEDRWFQGGTFTQLSGAGSGWSNGFKIPDLPASKRQNTGAGSMVPPPKK</sequence>
<proteinExistence type="inferred from homology"/>
<dbReference type="EMBL" id="JAAHCF010000304">
    <property type="protein sequence ID" value="KAK8145272.1"/>
    <property type="molecule type" value="Genomic_DNA"/>
</dbReference>
<keyword evidence="6" id="KW-0508">mRNA splicing</keyword>
<dbReference type="InterPro" id="IPR012976">
    <property type="entry name" value="NOSIC"/>
</dbReference>
<dbReference type="PROSITE" id="PS51358">
    <property type="entry name" value="NOP"/>
    <property type="match status" value="1"/>
</dbReference>
<evidence type="ECO:0000256" key="8">
    <source>
        <dbReference type="ARBA" id="ARBA00023274"/>
    </source>
</evidence>
<protein>
    <submittedName>
        <fullName evidence="11">U4/U6-U5 snRNP complex subunit prp31</fullName>
    </submittedName>
</protein>
<evidence type="ECO:0000313" key="11">
    <source>
        <dbReference type="EMBL" id="KAK8145272.1"/>
    </source>
</evidence>
<dbReference type="InterPro" id="IPR027105">
    <property type="entry name" value="Prp31"/>
</dbReference>
<dbReference type="GO" id="GO:0000244">
    <property type="term" value="P:spliceosomal tri-snRNP complex assembly"/>
    <property type="evidence" value="ECO:0007669"/>
    <property type="project" value="InterPro"/>
</dbReference>
<dbReference type="Gene3D" id="1.10.246.90">
    <property type="entry name" value="Nop domain"/>
    <property type="match status" value="1"/>
</dbReference>
<dbReference type="FunFam" id="1.10.287.4070:FF:000003">
    <property type="entry name" value="U4/U6 small nuclear ribonucleoprotein PRP31"/>
    <property type="match status" value="1"/>
</dbReference>
<keyword evidence="4" id="KW-0747">Spliceosome</keyword>
<accession>A0AAW0RSS8</accession>
<dbReference type="GO" id="GO:0071011">
    <property type="term" value="C:precatalytic spliceosome"/>
    <property type="evidence" value="ECO:0007669"/>
    <property type="project" value="TreeGrafter"/>
</dbReference>
<feature type="domain" description="Nop" evidence="10">
    <location>
        <begin position="242"/>
        <end position="359"/>
    </location>
</feature>
<gene>
    <name evidence="11" type="primary">PRP31</name>
    <name evidence="11" type="ORF">G3M48_004682</name>
</gene>
<reference evidence="11 12" key="1">
    <citation type="submission" date="2020-02" db="EMBL/GenBank/DDBJ databases">
        <title>Comparative genomics of the hypocrealean fungal genus Beauvera.</title>
        <authorList>
            <person name="Showalter D.N."/>
            <person name="Bushley K.E."/>
            <person name="Rehner S.A."/>
        </authorList>
    </citation>
    <scope>NUCLEOTIDE SEQUENCE [LARGE SCALE GENOMIC DNA]</scope>
    <source>
        <strain evidence="11 12">ARSEF4384</strain>
    </source>
</reference>
<feature type="region of interest" description="Disordered" evidence="9">
    <location>
        <begin position="354"/>
        <end position="388"/>
    </location>
</feature>
<dbReference type="SUPFAM" id="SSF89124">
    <property type="entry name" value="Nop domain"/>
    <property type="match status" value="1"/>
</dbReference>
<comment type="similarity">
    <text evidence="2">Belongs to the PRP31 family.</text>
</comment>